<dbReference type="RefSeq" id="WP_181928620.1">
    <property type="nucleotide sequence ID" value="NZ_CP054698.1"/>
</dbReference>
<feature type="compositionally biased region" description="Basic and acidic residues" evidence="1">
    <location>
        <begin position="34"/>
        <end position="48"/>
    </location>
</feature>
<evidence type="ECO:0000313" key="2">
    <source>
        <dbReference type="EMBL" id="QMS90906.1"/>
    </source>
</evidence>
<name>A0A7D7R7D8_9NOSO</name>
<keyword evidence="3" id="KW-1185">Reference proteome</keyword>
<dbReference type="EMBL" id="CP054698">
    <property type="protein sequence ID" value="QMS90906.1"/>
    <property type="molecule type" value="Genomic_DNA"/>
</dbReference>
<dbReference type="AlphaFoldDB" id="A0A7D7R7D8"/>
<reference evidence="3" key="1">
    <citation type="submission" date="2020-06" db="EMBL/GenBank/DDBJ databases">
        <title>Nostoc edaphicum CCNP1411 genome.</title>
        <authorList>
            <person name="Fidor A."/>
            <person name="Grabski M."/>
            <person name="Gawor J."/>
            <person name="Gromadka R."/>
            <person name="Wegrzyn G."/>
            <person name="Mazur-Marzec H."/>
        </authorList>
    </citation>
    <scope>NUCLEOTIDE SEQUENCE [LARGE SCALE GENOMIC DNA]</scope>
    <source>
        <strain evidence="3">CCNP1411</strain>
    </source>
</reference>
<gene>
    <name evidence="2" type="ORF">HUN01_26215</name>
</gene>
<accession>A0A7D7R7D8</accession>
<sequence>MLNILIIVTIEQLTIIFDEQRLFRIPFENSDNSDNFRAKSSERRQGRREVRKKPHTLSRGLRIDALAFVASHIAANFSNTP</sequence>
<evidence type="ECO:0000256" key="1">
    <source>
        <dbReference type="SAM" id="MobiDB-lite"/>
    </source>
</evidence>
<proteinExistence type="predicted"/>
<dbReference type="KEGG" id="ned:HUN01_26215"/>
<protein>
    <submittedName>
        <fullName evidence="2">Uncharacterized protein</fullName>
    </submittedName>
</protein>
<organism evidence="2 3">
    <name type="scientific">Nostoc edaphicum CCNP1411</name>
    <dbReference type="NCBI Taxonomy" id="1472755"/>
    <lineage>
        <taxon>Bacteria</taxon>
        <taxon>Bacillati</taxon>
        <taxon>Cyanobacteriota</taxon>
        <taxon>Cyanophyceae</taxon>
        <taxon>Nostocales</taxon>
        <taxon>Nostocaceae</taxon>
        <taxon>Nostoc</taxon>
    </lineage>
</organism>
<evidence type="ECO:0000313" key="3">
    <source>
        <dbReference type="Proteomes" id="UP000514713"/>
    </source>
</evidence>
<feature type="region of interest" description="Disordered" evidence="1">
    <location>
        <begin position="30"/>
        <end position="55"/>
    </location>
</feature>
<dbReference type="Proteomes" id="UP000514713">
    <property type="component" value="Chromosome"/>
</dbReference>